<evidence type="ECO:0000313" key="7">
    <source>
        <dbReference type="Proteomes" id="UP000019491"/>
    </source>
</evidence>
<protein>
    <submittedName>
        <fullName evidence="6">Putative MarR family transcriptional regulator</fullName>
    </submittedName>
</protein>
<comment type="caution">
    <text evidence="6">The sequence shown here is derived from an EMBL/GenBank/DDBJ whole genome shotgun (WGS) entry which is preliminary data.</text>
</comment>
<organism evidence="6 7">
    <name type="scientific">Rhodococcus wratislaviensis NBRC 100605</name>
    <dbReference type="NCBI Taxonomy" id="1219028"/>
    <lineage>
        <taxon>Bacteria</taxon>
        <taxon>Bacillati</taxon>
        <taxon>Actinomycetota</taxon>
        <taxon>Actinomycetes</taxon>
        <taxon>Mycobacteriales</taxon>
        <taxon>Nocardiaceae</taxon>
        <taxon>Rhodococcus</taxon>
    </lineage>
</organism>
<evidence type="ECO:0000256" key="3">
    <source>
        <dbReference type="ARBA" id="ARBA00023163"/>
    </source>
</evidence>
<dbReference type="PANTHER" id="PTHR42756">
    <property type="entry name" value="TRANSCRIPTIONAL REGULATOR, MARR"/>
    <property type="match status" value="1"/>
</dbReference>
<sequence length="162" mass="17703">MQLALAARDFVHAIERYRTDSTREHASMGEREVVALGHLYVHGSLTASELAAELSITSASATELVDRIERAGYADRGQHPTDRRKRLVILTERGKRIVAAIYRDLGKHLNAVYEALSPEEQRGVDTFLTTASAALNHRTHHTDPPPPIPPNGGAEPATAPVL</sequence>
<name>X0RED0_RHOWR</name>
<dbReference type="PANTHER" id="PTHR42756:SF1">
    <property type="entry name" value="TRANSCRIPTIONAL REPRESSOR OF EMRAB OPERON"/>
    <property type="match status" value="1"/>
</dbReference>
<evidence type="ECO:0000259" key="5">
    <source>
        <dbReference type="PROSITE" id="PS50995"/>
    </source>
</evidence>
<keyword evidence="2" id="KW-0238">DNA-binding</keyword>
<dbReference type="SUPFAM" id="SSF46785">
    <property type="entry name" value="Winged helix' DNA-binding domain"/>
    <property type="match status" value="1"/>
</dbReference>
<dbReference type="Pfam" id="PF01047">
    <property type="entry name" value="MarR"/>
    <property type="match status" value="1"/>
</dbReference>
<evidence type="ECO:0000256" key="4">
    <source>
        <dbReference type="SAM" id="MobiDB-lite"/>
    </source>
</evidence>
<dbReference type="PROSITE" id="PS50995">
    <property type="entry name" value="HTH_MARR_2"/>
    <property type="match status" value="1"/>
</dbReference>
<dbReference type="PRINTS" id="PR00598">
    <property type="entry name" value="HTHMARR"/>
</dbReference>
<keyword evidence="3" id="KW-0804">Transcription</keyword>
<dbReference type="InterPro" id="IPR036390">
    <property type="entry name" value="WH_DNA-bd_sf"/>
</dbReference>
<dbReference type="InterPro" id="IPR000835">
    <property type="entry name" value="HTH_MarR-typ"/>
</dbReference>
<dbReference type="InterPro" id="IPR036388">
    <property type="entry name" value="WH-like_DNA-bd_sf"/>
</dbReference>
<accession>X0RED0</accession>
<dbReference type="EMBL" id="BAWF01000081">
    <property type="protein sequence ID" value="GAF49410.1"/>
    <property type="molecule type" value="Genomic_DNA"/>
</dbReference>
<feature type="region of interest" description="Disordered" evidence="4">
    <location>
        <begin position="137"/>
        <end position="162"/>
    </location>
</feature>
<feature type="domain" description="HTH marR-type" evidence="5">
    <location>
        <begin position="1"/>
        <end position="133"/>
    </location>
</feature>
<gene>
    <name evidence="6" type="ORF">RW1_081_00070</name>
</gene>
<evidence type="ECO:0000313" key="6">
    <source>
        <dbReference type="EMBL" id="GAF49410.1"/>
    </source>
</evidence>
<dbReference type="Proteomes" id="UP000019491">
    <property type="component" value="Unassembled WGS sequence"/>
</dbReference>
<keyword evidence="7" id="KW-1185">Reference proteome</keyword>
<dbReference type="SMART" id="SM00347">
    <property type="entry name" value="HTH_MARR"/>
    <property type="match status" value="1"/>
</dbReference>
<dbReference type="GO" id="GO:0003700">
    <property type="term" value="F:DNA-binding transcription factor activity"/>
    <property type="evidence" value="ECO:0007669"/>
    <property type="project" value="InterPro"/>
</dbReference>
<dbReference type="RefSeq" id="WP_255221746.1">
    <property type="nucleotide sequence ID" value="NZ_BAWF01000081.1"/>
</dbReference>
<dbReference type="Gene3D" id="1.10.10.10">
    <property type="entry name" value="Winged helix-like DNA-binding domain superfamily/Winged helix DNA-binding domain"/>
    <property type="match status" value="1"/>
</dbReference>
<proteinExistence type="predicted"/>
<keyword evidence="1" id="KW-0805">Transcription regulation</keyword>
<dbReference type="GO" id="GO:0003677">
    <property type="term" value="F:DNA binding"/>
    <property type="evidence" value="ECO:0007669"/>
    <property type="project" value="UniProtKB-KW"/>
</dbReference>
<evidence type="ECO:0000256" key="1">
    <source>
        <dbReference type="ARBA" id="ARBA00023015"/>
    </source>
</evidence>
<dbReference type="AlphaFoldDB" id="X0RED0"/>
<evidence type="ECO:0000256" key="2">
    <source>
        <dbReference type="ARBA" id="ARBA00023125"/>
    </source>
</evidence>
<reference evidence="6 7" key="1">
    <citation type="submission" date="2014-02" db="EMBL/GenBank/DDBJ databases">
        <title>Whole genome shotgun sequence of Rhodococcus wratislaviensis NBRC 100605.</title>
        <authorList>
            <person name="Hosoyama A."/>
            <person name="Tsuchikane K."/>
            <person name="Yoshida I."/>
            <person name="Ohji S."/>
            <person name="Ichikawa N."/>
            <person name="Yamazoe A."/>
            <person name="Fujita N."/>
        </authorList>
    </citation>
    <scope>NUCLEOTIDE SEQUENCE [LARGE SCALE GENOMIC DNA]</scope>
    <source>
        <strain evidence="6 7">NBRC 100605</strain>
    </source>
</reference>